<dbReference type="OrthoDB" id="684653at2"/>
<comment type="caution">
    <text evidence="1">The sequence shown here is derived from an EMBL/GenBank/DDBJ whole genome shotgun (WGS) entry which is preliminary data.</text>
</comment>
<evidence type="ECO:0000313" key="2">
    <source>
        <dbReference type="Proteomes" id="UP000249819"/>
    </source>
</evidence>
<name>A0A327VNZ7_9BACT</name>
<dbReference type="EMBL" id="QLMA01000009">
    <property type="protein sequence ID" value="RAJ75545.1"/>
    <property type="molecule type" value="Genomic_DNA"/>
</dbReference>
<gene>
    <name evidence="1" type="ORF">CLV59_109159</name>
</gene>
<organism evidence="1 2">
    <name type="scientific">Chitinophaga dinghuensis</name>
    <dbReference type="NCBI Taxonomy" id="1539050"/>
    <lineage>
        <taxon>Bacteria</taxon>
        <taxon>Pseudomonadati</taxon>
        <taxon>Bacteroidota</taxon>
        <taxon>Chitinophagia</taxon>
        <taxon>Chitinophagales</taxon>
        <taxon>Chitinophagaceae</taxon>
        <taxon>Chitinophaga</taxon>
    </lineage>
</organism>
<proteinExistence type="predicted"/>
<dbReference type="AlphaFoldDB" id="A0A327VNZ7"/>
<protein>
    <submittedName>
        <fullName evidence="1">Uncharacterized protein</fullName>
    </submittedName>
</protein>
<dbReference type="Proteomes" id="UP000249819">
    <property type="component" value="Unassembled WGS sequence"/>
</dbReference>
<evidence type="ECO:0000313" key="1">
    <source>
        <dbReference type="EMBL" id="RAJ75545.1"/>
    </source>
</evidence>
<reference evidence="1 2" key="1">
    <citation type="submission" date="2018-06" db="EMBL/GenBank/DDBJ databases">
        <title>Genomic Encyclopedia of Archaeal and Bacterial Type Strains, Phase II (KMG-II): from individual species to whole genera.</title>
        <authorList>
            <person name="Goeker M."/>
        </authorList>
    </citation>
    <scope>NUCLEOTIDE SEQUENCE [LARGE SCALE GENOMIC DNA]</scope>
    <source>
        <strain evidence="1 2">DSM 29821</strain>
    </source>
</reference>
<dbReference type="RefSeq" id="WP_111594702.1">
    <property type="nucleotide sequence ID" value="NZ_QLMA01000009.1"/>
</dbReference>
<keyword evidence="2" id="KW-1185">Reference proteome</keyword>
<accession>A0A327VNZ7</accession>
<sequence>MYRYIRNILLWVVVILPILGVAQTTVTANRVVIKDSLALDGKWIKRINNDSTLRTAGEQSVSTDGALKKYIDKVASGGGMSHEELIEAHLNPSCLEVTFEYGYKAIVDSSNKITLNIESSDGVKTIYDVSNDFPLAILYAYGKPPFSLHTEIRNNTLDSMIGLHVDARNKMQRYYIYDSNSMPGDTMRLNLSDLRGTVNISVNAFLPLSNQNFFAARAIIKNLSKDHVIDLNVGSSVGRYVYPGKVDNELHYLQDPNDFTIRCSAVRTAKYGDCYLSGLIYSDVRLKVYKNGALVWNGILSAFSNDYASVSIDASWKEYEIILEDA</sequence>